<organism evidence="3 4">
    <name type="scientific">Diplodia corticola</name>
    <dbReference type="NCBI Taxonomy" id="236234"/>
    <lineage>
        <taxon>Eukaryota</taxon>
        <taxon>Fungi</taxon>
        <taxon>Dikarya</taxon>
        <taxon>Ascomycota</taxon>
        <taxon>Pezizomycotina</taxon>
        <taxon>Dothideomycetes</taxon>
        <taxon>Dothideomycetes incertae sedis</taxon>
        <taxon>Botryosphaeriales</taxon>
        <taxon>Botryosphaeriaceae</taxon>
        <taxon>Diplodia</taxon>
    </lineage>
</organism>
<dbReference type="RefSeq" id="XP_020128020.1">
    <property type="nucleotide sequence ID" value="XM_020276239.1"/>
</dbReference>
<comment type="caution">
    <text evidence="3">The sequence shown here is derived from an EMBL/GenBank/DDBJ whole genome shotgun (WGS) entry which is preliminary data.</text>
</comment>
<feature type="domain" description="DUF7726" evidence="2">
    <location>
        <begin position="50"/>
        <end position="121"/>
    </location>
</feature>
<dbReference type="OrthoDB" id="2592504at2759"/>
<dbReference type="InterPro" id="IPR056143">
    <property type="entry name" value="DUF7726"/>
</dbReference>
<name>A0A1J9QTJ6_9PEZI</name>
<evidence type="ECO:0000259" key="2">
    <source>
        <dbReference type="Pfam" id="PF24852"/>
    </source>
</evidence>
<dbReference type="EMBL" id="MNUE01000045">
    <property type="protein sequence ID" value="OJD31760.1"/>
    <property type="molecule type" value="Genomic_DNA"/>
</dbReference>
<feature type="region of interest" description="Disordered" evidence="1">
    <location>
        <begin position="123"/>
        <end position="145"/>
    </location>
</feature>
<evidence type="ECO:0000313" key="4">
    <source>
        <dbReference type="Proteomes" id="UP000183809"/>
    </source>
</evidence>
<feature type="domain" description="DUF7726" evidence="2">
    <location>
        <begin position="170"/>
        <end position="249"/>
    </location>
</feature>
<evidence type="ECO:0000256" key="1">
    <source>
        <dbReference type="SAM" id="MobiDB-lite"/>
    </source>
</evidence>
<proteinExistence type="predicted"/>
<sequence>MTQSPTLIDLAGEPGAPPSSMPNVGKKRGRVDESPAFDDSDFRDATEGLPIDKSPDQVRRMIRRLIDNGGMKVGEFCDKLGVSNKSYNNFLRQSGSTKGLNSDCYYNAWAFFKYRDMHGIKLPTASSGNKKQKADDVGKTGSQAASKDKAATAADLADIHLVGEEDDTVEIYDTCDEIRKKLDAHLKKPGVTQAQLCRDLSAMYTAPTKIAPGQLSNFRSKKGPNVGNTANIFYAAYCFFEKLRLKEGKPKSKHREEMEAIWSQRGGFDTETRHDVSYICVGSSRPYVDKYGLVQML</sequence>
<gene>
    <name evidence="3" type="ORF">BKCO1_4500076</name>
</gene>
<dbReference type="PANTHER" id="PTHR42339:SF1">
    <property type="entry name" value="HISTONE H1"/>
    <property type="match status" value="1"/>
</dbReference>
<evidence type="ECO:0000313" key="3">
    <source>
        <dbReference type="EMBL" id="OJD31760.1"/>
    </source>
</evidence>
<dbReference type="Proteomes" id="UP000183809">
    <property type="component" value="Unassembled WGS sequence"/>
</dbReference>
<dbReference type="GeneID" id="31016500"/>
<feature type="region of interest" description="Disordered" evidence="1">
    <location>
        <begin position="1"/>
        <end position="56"/>
    </location>
</feature>
<dbReference type="Pfam" id="PF24852">
    <property type="entry name" value="DUF7726"/>
    <property type="match status" value="2"/>
</dbReference>
<keyword evidence="4" id="KW-1185">Reference proteome</keyword>
<accession>A0A1J9QTJ6</accession>
<dbReference type="AlphaFoldDB" id="A0A1J9QTJ6"/>
<reference evidence="3 4" key="1">
    <citation type="submission" date="2016-10" db="EMBL/GenBank/DDBJ databases">
        <title>Proteomics and genomics reveal pathogen-plant mechanisms compatible with a hemibiotrophic lifestyle of Diplodia corticola.</title>
        <authorList>
            <person name="Fernandes I."/>
            <person name="De Jonge R."/>
            <person name="Van De Peer Y."/>
            <person name="Devreese B."/>
            <person name="Alves A."/>
            <person name="Esteves A.C."/>
        </authorList>
    </citation>
    <scope>NUCLEOTIDE SEQUENCE [LARGE SCALE GENOMIC DNA]</scope>
    <source>
        <strain evidence="3 4">CBS 112549</strain>
    </source>
</reference>
<protein>
    <submittedName>
        <fullName evidence="3">Calcineurin is a calcium-dependent</fullName>
    </submittedName>
</protein>
<dbReference type="PANTHER" id="PTHR42339">
    <property type="entry name" value="HISTONE H1"/>
    <property type="match status" value="1"/>
</dbReference>